<dbReference type="InterPro" id="IPR051010">
    <property type="entry name" value="BCAA_transport"/>
</dbReference>
<protein>
    <submittedName>
        <fullName evidence="6">ABC transporter permease</fullName>
    </submittedName>
</protein>
<evidence type="ECO:0000256" key="1">
    <source>
        <dbReference type="ARBA" id="ARBA00010062"/>
    </source>
</evidence>
<dbReference type="GO" id="GO:0006865">
    <property type="term" value="P:amino acid transport"/>
    <property type="evidence" value="ECO:0007669"/>
    <property type="project" value="UniProtKB-KW"/>
</dbReference>
<geneLocation type="plasmid" evidence="7">
    <name>pcba4604-01</name>
</geneLocation>
<evidence type="ECO:0000313" key="7">
    <source>
        <dbReference type="Proteomes" id="UP000234882"/>
    </source>
</evidence>
<evidence type="ECO:0000259" key="5">
    <source>
        <dbReference type="Pfam" id="PF13458"/>
    </source>
</evidence>
<evidence type="ECO:0000256" key="4">
    <source>
        <dbReference type="SAM" id="SignalP"/>
    </source>
</evidence>
<name>A0A2K9MJE7_9RHOB</name>
<reference evidence="6 7" key="1">
    <citation type="submission" date="2017-12" db="EMBL/GenBank/DDBJ databases">
        <title>Genomic analysis of Paracoccus sp. CBA4604.</title>
        <authorList>
            <person name="Roh S.W."/>
            <person name="Kim J.Y."/>
            <person name="Kim J.S."/>
        </authorList>
    </citation>
    <scope>NUCLEOTIDE SEQUENCE [LARGE SCALE GENOMIC DNA]</scope>
    <source>
        <strain evidence="6 7">CBA4604</strain>
        <plasmid evidence="7">pcba4604-01</plasmid>
    </source>
</reference>
<gene>
    <name evidence="6" type="ORF">CYR75_15025</name>
</gene>
<keyword evidence="2 4" id="KW-0732">Signal</keyword>
<evidence type="ECO:0000256" key="2">
    <source>
        <dbReference type="ARBA" id="ARBA00022729"/>
    </source>
</evidence>
<dbReference type="Gene3D" id="3.40.50.2300">
    <property type="match status" value="2"/>
</dbReference>
<proteinExistence type="inferred from homology"/>
<keyword evidence="3" id="KW-0029">Amino-acid transport</keyword>
<dbReference type="InterPro" id="IPR028082">
    <property type="entry name" value="Peripla_BP_I"/>
</dbReference>
<keyword evidence="6" id="KW-0614">Plasmid</keyword>
<dbReference type="PANTHER" id="PTHR30483:SF6">
    <property type="entry name" value="PERIPLASMIC BINDING PROTEIN OF ABC TRANSPORTER FOR NATURAL AMINO ACIDS"/>
    <property type="match status" value="1"/>
</dbReference>
<comment type="similarity">
    <text evidence="1">Belongs to the leucine-binding protein family.</text>
</comment>
<dbReference type="AlphaFoldDB" id="A0A2K9MJE7"/>
<dbReference type="SUPFAM" id="SSF53822">
    <property type="entry name" value="Periplasmic binding protein-like I"/>
    <property type="match status" value="1"/>
</dbReference>
<dbReference type="InterPro" id="IPR028081">
    <property type="entry name" value="Leu-bd"/>
</dbReference>
<dbReference type="KEGG" id="paru:CYR75_15025"/>
<feature type="domain" description="Leucine-binding protein" evidence="5">
    <location>
        <begin position="36"/>
        <end position="371"/>
    </location>
</feature>
<dbReference type="RefSeq" id="WP_101501081.1">
    <property type="nucleotide sequence ID" value="NZ_CP025584.1"/>
</dbReference>
<feature type="chain" id="PRO_5014966469" evidence="4">
    <location>
        <begin position="29"/>
        <end position="407"/>
    </location>
</feature>
<keyword evidence="7" id="KW-1185">Reference proteome</keyword>
<dbReference type="CDD" id="cd06327">
    <property type="entry name" value="PBP1_SBP-like"/>
    <property type="match status" value="1"/>
</dbReference>
<feature type="signal peptide" evidence="4">
    <location>
        <begin position="1"/>
        <end position="28"/>
    </location>
</feature>
<dbReference type="OrthoDB" id="5794591at2"/>
<evidence type="ECO:0000313" key="6">
    <source>
        <dbReference type="EMBL" id="AUM75743.1"/>
    </source>
</evidence>
<dbReference type="Pfam" id="PF13458">
    <property type="entry name" value="Peripla_BP_6"/>
    <property type="match status" value="1"/>
</dbReference>
<evidence type="ECO:0000256" key="3">
    <source>
        <dbReference type="ARBA" id="ARBA00022970"/>
    </source>
</evidence>
<dbReference type="EMBL" id="CP025584">
    <property type="protein sequence ID" value="AUM75743.1"/>
    <property type="molecule type" value="Genomic_DNA"/>
</dbReference>
<sequence length="407" mass="43686">MSVNSTKKVRTALLLSFLVGALPAPGSAEGLSDNVVKIAVLNDMTGVYSDSNGESALLAARMAIKDFGGTVLGKKIELVNADHHNKPDLAATTARRWFDQEQVDAVFGLGNTAVHYAVANVAEEKHKVIFNTQAASSSITGENCSPLVVHYTYDTYALAKGTVTSILESGGKSWYVIAADYTFGETLKNDVTEFVEQGGGKVIGSTKHPLNASDFSSYVLTAQASGADVVAFANAGADTVNLMRTAQEFGVTQTQTVAAMLLTINDIHAMGLETAQGLNATTGFYWDRTDETRAWSEKFYDQLQQMPNMLDAGTYSAIGTYLKAVERAGSDDPDAVMTALRAEPINDIFATNGIIRKDGRMVHDMYQFEVKSPAESKSSWDYYKIVSTVPGDVAFRDMASGGCPLVK</sequence>
<dbReference type="Proteomes" id="UP000234882">
    <property type="component" value="Plasmid pCBA4604-01"/>
</dbReference>
<dbReference type="PANTHER" id="PTHR30483">
    <property type="entry name" value="LEUCINE-SPECIFIC-BINDING PROTEIN"/>
    <property type="match status" value="1"/>
</dbReference>
<keyword evidence="3" id="KW-0813">Transport</keyword>
<accession>A0A2K9MJE7</accession>
<organism evidence="6 7">
    <name type="scientific">Paracoccus jeotgali</name>
    <dbReference type="NCBI Taxonomy" id="2065379"/>
    <lineage>
        <taxon>Bacteria</taxon>
        <taxon>Pseudomonadati</taxon>
        <taxon>Pseudomonadota</taxon>
        <taxon>Alphaproteobacteria</taxon>
        <taxon>Rhodobacterales</taxon>
        <taxon>Paracoccaceae</taxon>
        <taxon>Paracoccus</taxon>
    </lineage>
</organism>